<feature type="domain" description="GH16" evidence="7">
    <location>
        <begin position="21"/>
        <end position="279"/>
    </location>
</feature>
<dbReference type="Gene3D" id="2.60.120.200">
    <property type="match status" value="1"/>
</dbReference>
<evidence type="ECO:0000259" key="7">
    <source>
        <dbReference type="PROSITE" id="PS51762"/>
    </source>
</evidence>
<reference evidence="8 9" key="1">
    <citation type="journal article" date="2018" name="Nat. Ecol. Evol.">
        <title>Pezizomycetes genomes reveal the molecular basis of ectomycorrhizal truffle lifestyle.</title>
        <authorList>
            <person name="Murat C."/>
            <person name="Payen T."/>
            <person name="Noel B."/>
            <person name="Kuo A."/>
            <person name="Morin E."/>
            <person name="Chen J."/>
            <person name="Kohler A."/>
            <person name="Krizsan K."/>
            <person name="Balestrini R."/>
            <person name="Da Silva C."/>
            <person name="Montanini B."/>
            <person name="Hainaut M."/>
            <person name="Levati E."/>
            <person name="Barry K.W."/>
            <person name="Belfiori B."/>
            <person name="Cichocki N."/>
            <person name="Clum A."/>
            <person name="Dockter R.B."/>
            <person name="Fauchery L."/>
            <person name="Guy J."/>
            <person name="Iotti M."/>
            <person name="Le Tacon F."/>
            <person name="Lindquist E.A."/>
            <person name="Lipzen A."/>
            <person name="Malagnac F."/>
            <person name="Mello A."/>
            <person name="Molinier V."/>
            <person name="Miyauchi S."/>
            <person name="Poulain J."/>
            <person name="Riccioni C."/>
            <person name="Rubini A."/>
            <person name="Sitrit Y."/>
            <person name="Splivallo R."/>
            <person name="Traeger S."/>
            <person name="Wang M."/>
            <person name="Zifcakova L."/>
            <person name="Wipf D."/>
            <person name="Zambonelli A."/>
            <person name="Paolocci F."/>
            <person name="Nowrousian M."/>
            <person name="Ottonello S."/>
            <person name="Baldrian P."/>
            <person name="Spatafora J.W."/>
            <person name="Henrissat B."/>
            <person name="Nagy L.G."/>
            <person name="Aury J.M."/>
            <person name="Wincker P."/>
            <person name="Grigoriev I.V."/>
            <person name="Bonfante P."/>
            <person name="Martin F.M."/>
        </authorList>
    </citation>
    <scope>NUCLEOTIDE SEQUENCE [LARGE SCALE GENOMIC DNA]</scope>
    <source>
        <strain evidence="8 9">CCBAS932</strain>
    </source>
</reference>
<evidence type="ECO:0000256" key="4">
    <source>
        <dbReference type="ARBA" id="ARBA00022801"/>
    </source>
</evidence>
<dbReference type="PROSITE" id="PS51762">
    <property type="entry name" value="GH16_2"/>
    <property type="match status" value="1"/>
</dbReference>
<keyword evidence="5" id="KW-0326">Glycosidase</keyword>
<protein>
    <recommendedName>
        <fullName evidence="3">endo-1,3(4)-beta-glucanase</fullName>
        <ecNumber evidence="3">3.2.1.6</ecNumber>
    </recommendedName>
</protein>
<proteinExistence type="inferred from homology"/>
<evidence type="ECO:0000313" key="9">
    <source>
        <dbReference type="Proteomes" id="UP000277580"/>
    </source>
</evidence>
<evidence type="ECO:0000256" key="6">
    <source>
        <dbReference type="SAM" id="SignalP"/>
    </source>
</evidence>
<organism evidence="8 9">
    <name type="scientific">Morchella conica CCBAS932</name>
    <dbReference type="NCBI Taxonomy" id="1392247"/>
    <lineage>
        <taxon>Eukaryota</taxon>
        <taxon>Fungi</taxon>
        <taxon>Dikarya</taxon>
        <taxon>Ascomycota</taxon>
        <taxon>Pezizomycotina</taxon>
        <taxon>Pezizomycetes</taxon>
        <taxon>Pezizales</taxon>
        <taxon>Morchellaceae</taxon>
        <taxon>Morchella</taxon>
    </lineage>
</organism>
<comment type="similarity">
    <text evidence="2">Belongs to the glycosyl hydrolase 16 family.</text>
</comment>
<dbReference type="GO" id="GO:0009251">
    <property type="term" value="P:glucan catabolic process"/>
    <property type="evidence" value="ECO:0007669"/>
    <property type="project" value="TreeGrafter"/>
</dbReference>
<keyword evidence="6" id="KW-0732">Signal</keyword>
<evidence type="ECO:0000313" key="8">
    <source>
        <dbReference type="EMBL" id="RPB14418.1"/>
    </source>
</evidence>
<dbReference type="EMBL" id="ML119118">
    <property type="protein sequence ID" value="RPB14418.1"/>
    <property type="molecule type" value="Genomic_DNA"/>
</dbReference>
<dbReference type="GO" id="GO:0052861">
    <property type="term" value="F:endo-1,3(4)-beta-glucanase activity"/>
    <property type="evidence" value="ECO:0007669"/>
    <property type="project" value="UniProtKB-EC"/>
</dbReference>
<dbReference type="CDD" id="cd02181">
    <property type="entry name" value="GH16_fungal_Lam16A_glucanase"/>
    <property type="match status" value="1"/>
</dbReference>
<evidence type="ECO:0000256" key="1">
    <source>
        <dbReference type="ARBA" id="ARBA00000124"/>
    </source>
</evidence>
<sequence>MKFSTASISVIISAVVADAAYTVLQESYTPANFFSKFDFYTGADPTNGFVKYIDQASAQSQGIIKTNTDNVYVGVDYTNSAPNGRNSVRLESKARFQRGLIVLDLAHMPGSICGTWPAFWTLGDNWPNNGEIDIIEGVNLNTQNAMALHTSDGCSINGSGQSGTLISNNCYVYAANQSTNQGCGIQDTRTSSYGTGFNNIGGGVYATEWNSDFIKIWFFPRNAIPANVLSTTPEPTGWGTPVAVFQGSCDINSKFISHKIIFDITFCGDWAGNVWGSSGCPTSMTCNDYVANTPAAFTQTYWQINSLKVYSS</sequence>
<accession>A0A3N4KY83</accession>
<dbReference type="Pfam" id="PF26113">
    <property type="entry name" value="GH16_XgeA"/>
    <property type="match status" value="1"/>
</dbReference>
<dbReference type="InterPro" id="IPR050546">
    <property type="entry name" value="Glycosyl_Hydrlase_16"/>
</dbReference>
<dbReference type="Proteomes" id="UP000277580">
    <property type="component" value="Unassembled WGS sequence"/>
</dbReference>
<keyword evidence="4" id="KW-0378">Hydrolase</keyword>
<dbReference type="InParanoid" id="A0A3N4KY83"/>
<evidence type="ECO:0000256" key="3">
    <source>
        <dbReference type="ARBA" id="ARBA00012599"/>
    </source>
</evidence>
<feature type="signal peptide" evidence="6">
    <location>
        <begin position="1"/>
        <end position="19"/>
    </location>
</feature>
<dbReference type="FunFam" id="2.60.120.200:FF:000114">
    <property type="entry name" value="Probable endo-1,3(4)-beta-glucanase NFIA_089530"/>
    <property type="match status" value="1"/>
</dbReference>
<dbReference type="STRING" id="1392247.A0A3N4KY83"/>
<dbReference type="PANTHER" id="PTHR10963">
    <property type="entry name" value="GLYCOSYL HYDROLASE-RELATED"/>
    <property type="match status" value="1"/>
</dbReference>
<dbReference type="PANTHER" id="PTHR10963:SF24">
    <property type="entry name" value="GLYCOSIDASE C21B10.07-RELATED"/>
    <property type="match status" value="1"/>
</dbReference>
<keyword evidence="9" id="KW-1185">Reference proteome</keyword>
<name>A0A3N4KY83_9PEZI</name>
<gene>
    <name evidence="8" type="ORF">P167DRAFT_557917</name>
</gene>
<comment type="catalytic activity">
    <reaction evidence="1">
        <text>Endohydrolysis of (1-&gt;3)- or (1-&gt;4)-linkages in beta-D-glucans when the glucose residue whose reducing group is involved in the linkage to be hydrolyzed is itself substituted at C-3.</text>
        <dbReference type="EC" id="3.2.1.6"/>
    </reaction>
</comment>
<dbReference type="SUPFAM" id="SSF49899">
    <property type="entry name" value="Concanavalin A-like lectins/glucanases"/>
    <property type="match status" value="1"/>
</dbReference>
<feature type="chain" id="PRO_5017971836" description="endo-1,3(4)-beta-glucanase" evidence="6">
    <location>
        <begin position="20"/>
        <end position="312"/>
    </location>
</feature>
<dbReference type="InterPro" id="IPR013320">
    <property type="entry name" value="ConA-like_dom_sf"/>
</dbReference>
<dbReference type="EC" id="3.2.1.6" evidence="3"/>
<dbReference type="AlphaFoldDB" id="A0A3N4KY83"/>
<evidence type="ECO:0000256" key="5">
    <source>
        <dbReference type="ARBA" id="ARBA00023295"/>
    </source>
</evidence>
<dbReference type="InterPro" id="IPR000757">
    <property type="entry name" value="Beta-glucanase-like"/>
</dbReference>
<dbReference type="OrthoDB" id="192832at2759"/>
<evidence type="ECO:0000256" key="2">
    <source>
        <dbReference type="ARBA" id="ARBA00006865"/>
    </source>
</evidence>